<evidence type="ECO:0000313" key="5">
    <source>
        <dbReference type="Proteomes" id="UP000465302"/>
    </source>
</evidence>
<sequence>MATRQGPGTRARDADRTAVCQLLDSAFAEGQLSVEEHRQRVSAAVNATTLQELHALVEDLQTAGPQLRAAPRQRFSPRVVPR</sequence>
<evidence type="ECO:0000259" key="1">
    <source>
        <dbReference type="Pfam" id="PF08044"/>
    </source>
</evidence>
<evidence type="ECO:0000313" key="3">
    <source>
        <dbReference type="EMBL" id="PEG38710.1"/>
    </source>
</evidence>
<protein>
    <recommendedName>
        <fullName evidence="1">DUF1707 domain-containing protein</fullName>
    </recommendedName>
</protein>
<dbReference type="InterPro" id="IPR012551">
    <property type="entry name" value="DUF1707_SHOCT-like"/>
</dbReference>
<dbReference type="Pfam" id="PF08044">
    <property type="entry name" value="DUF1707"/>
    <property type="match status" value="1"/>
</dbReference>
<dbReference type="RefSeq" id="WP_097940334.1">
    <property type="nucleotide sequence ID" value="NZ_BLKS01000001.1"/>
</dbReference>
<feature type="domain" description="DUF1707" evidence="1">
    <location>
        <begin position="9"/>
        <end position="61"/>
    </location>
</feature>
<dbReference type="PANTHER" id="PTHR40763">
    <property type="entry name" value="MEMBRANE PROTEIN-RELATED"/>
    <property type="match status" value="1"/>
</dbReference>
<keyword evidence="4" id="KW-1185">Reference proteome</keyword>
<reference evidence="3 4" key="1">
    <citation type="submission" date="2017-10" db="EMBL/GenBank/DDBJ databases">
        <title>The new phylogeny of genus Mycobacterium.</title>
        <authorList>
            <person name="Tortoli E."/>
            <person name="Trovato A."/>
            <person name="Cirillo D.M."/>
        </authorList>
    </citation>
    <scope>NUCLEOTIDE SEQUENCE [LARGE SCALE GENOMIC DNA]</scope>
    <source>
        <strain evidence="3 4">CCUG37673</strain>
    </source>
</reference>
<reference evidence="2" key="3">
    <citation type="submission" date="2020-02" db="EMBL/GenBank/DDBJ databases">
        <authorList>
            <person name="Matsumoto Y."/>
            <person name="Motooka D."/>
            <person name="Nakamura S."/>
        </authorList>
    </citation>
    <scope>NUCLEOTIDE SEQUENCE</scope>
    <source>
        <strain evidence="2">JCM 6377</strain>
    </source>
</reference>
<dbReference type="Proteomes" id="UP000465302">
    <property type="component" value="Unassembled WGS sequence"/>
</dbReference>
<evidence type="ECO:0000313" key="4">
    <source>
        <dbReference type="Proteomes" id="UP000220914"/>
    </source>
</evidence>
<evidence type="ECO:0000313" key="2">
    <source>
        <dbReference type="EMBL" id="GFG53444.1"/>
    </source>
</evidence>
<dbReference type="EMBL" id="PDCP01000018">
    <property type="protein sequence ID" value="PEG38710.1"/>
    <property type="molecule type" value="Genomic_DNA"/>
</dbReference>
<organism evidence="3 4">
    <name type="scientific">Mycolicibacterium agri</name>
    <name type="common">Mycobacterium agri</name>
    <dbReference type="NCBI Taxonomy" id="36811"/>
    <lineage>
        <taxon>Bacteria</taxon>
        <taxon>Bacillati</taxon>
        <taxon>Actinomycetota</taxon>
        <taxon>Actinomycetes</taxon>
        <taxon>Mycobacteriales</taxon>
        <taxon>Mycobacteriaceae</taxon>
        <taxon>Mycolicibacterium</taxon>
    </lineage>
</organism>
<proteinExistence type="predicted"/>
<reference evidence="2 5" key="2">
    <citation type="journal article" date="2019" name="Emerg. Microbes Infect.">
        <title>Comprehensive subspecies identification of 175 nontuberculous mycobacteria species based on 7547 genomic profiles.</title>
        <authorList>
            <person name="Matsumoto Y."/>
            <person name="Kinjo T."/>
            <person name="Motooka D."/>
            <person name="Nabeya D."/>
            <person name="Jung N."/>
            <person name="Uechi K."/>
            <person name="Horii T."/>
            <person name="Iida T."/>
            <person name="Fujita J."/>
            <person name="Nakamura S."/>
        </authorList>
    </citation>
    <scope>NUCLEOTIDE SEQUENCE [LARGE SCALE GENOMIC DNA]</scope>
    <source>
        <strain evidence="2 5">JCM 6377</strain>
    </source>
</reference>
<gene>
    <name evidence="3" type="ORF">CQY20_12115</name>
    <name evidence="2" type="ORF">MAGR_48850</name>
</gene>
<comment type="caution">
    <text evidence="3">The sequence shown here is derived from an EMBL/GenBank/DDBJ whole genome shotgun (WGS) entry which is preliminary data.</text>
</comment>
<dbReference type="AlphaFoldDB" id="A0A2A7N4D0"/>
<name>A0A2A7N4D0_MYCAG</name>
<dbReference type="OrthoDB" id="4753163at2"/>
<dbReference type="Proteomes" id="UP000220914">
    <property type="component" value="Unassembled WGS sequence"/>
</dbReference>
<accession>A0A2A7N4D0</accession>
<dbReference type="PANTHER" id="PTHR40763:SF4">
    <property type="entry name" value="DUF1707 DOMAIN-CONTAINING PROTEIN"/>
    <property type="match status" value="1"/>
</dbReference>
<dbReference type="EMBL" id="BLKS01000001">
    <property type="protein sequence ID" value="GFG53444.1"/>
    <property type="molecule type" value="Genomic_DNA"/>
</dbReference>